<keyword evidence="5" id="KW-1185">Reference proteome</keyword>
<keyword evidence="2" id="KW-0732">Signal</keyword>
<protein>
    <submittedName>
        <fullName evidence="4">Uncharacterized protein DUF4082</fullName>
    </submittedName>
</protein>
<dbReference type="OrthoDB" id="505641at2"/>
<dbReference type="AlphaFoldDB" id="A0A2T1A1M4"/>
<gene>
    <name evidence="4" type="ORF">CLV47_105115</name>
</gene>
<feature type="region of interest" description="Disordered" evidence="1">
    <location>
        <begin position="208"/>
        <end position="245"/>
    </location>
</feature>
<organism evidence="4 5">
    <name type="scientific">Antricoccus suffuscus</name>
    <dbReference type="NCBI Taxonomy" id="1629062"/>
    <lineage>
        <taxon>Bacteria</taxon>
        <taxon>Bacillati</taxon>
        <taxon>Actinomycetota</taxon>
        <taxon>Actinomycetes</taxon>
        <taxon>Geodermatophilales</taxon>
        <taxon>Antricoccaceae</taxon>
        <taxon>Antricoccus</taxon>
    </lineage>
</organism>
<feature type="region of interest" description="Disordered" evidence="1">
    <location>
        <begin position="42"/>
        <end position="71"/>
    </location>
</feature>
<evidence type="ECO:0000259" key="3">
    <source>
        <dbReference type="Pfam" id="PF13313"/>
    </source>
</evidence>
<dbReference type="InterPro" id="IPR025141">
    <property type="entry name" value="DUF4082"/>
</dbReference>
<dbReference type="Pfam" id="PF13313">
    <property type="entry name" value="DUF4082"/>
    <property type="match status" value="1"/>
</dbReference>
<reference evidence="4 5" key="1">
    <citation type="submission" date="2018-03" db="EMBL/GenBank/DDBJ databases">
        <title>Genomic Encyclopedia of Archaeal and Bacterial Type Strains, Phase II (KMG-II): from individual species to whole genera.</title>
        <authorList>
            <person name="Goeker M."/>
        </authorList>
    </citation>
    <scope>NUCLEOTIDE SEQUENCE [LARGE SCALE GENOMIC DNA]</scope>
    <source>
        <strain evidence="4 5">DSM 100065</strain>
    </source>
</reference>
<proteinExistence type="predicted"/>
<feature type="region of interest" description="Disordered" evidence="1">
    <location>
        <begin position="291"/>
        <end position="317"/>
    </location>
</feature>
<dbReference type="InterPro" id="IPR011050">
    <property type="entry name" value="Pectin_lyase_fold/virulence"/>
</dbReference>
<sequence>MRVNSRRSHTPTRRRMALVRLLTGAMGLALVGSAAMATSHQSSDAYAESPTNQTIWQGNPTPKNPADSDTSSVELGTVFASSENGTVSGIQFYKSAQNTGTHTGKLWNSDGKQIASVTFNGETASGWQTASLSSPVAVAKGQKYTVSYNAPNGQYADDTGVLSPGKTITSGSLTAYSGVYTYGAGMPNQTWMDSSYYVDVVFKAGEAATPPATTTPVDPVVTDPAPGTDPPPPATTSFPGPSNTGVPAGVALTPYSGPCTITTPNTVIDAKAISCDLVIAAPNVQISRSTTKHIDSDSDSASVSITDSEVDGGTSETPAVGYSNITMKRVNVHGARVSVLCGSNCSISDSWLHSQYMAPGSDWHVNGYVSNGGSNVLVQHNTIACDVQDNSNGGGCTGPAASFGDFAPLSNITYDNNLFVASPGGYCLAAGLNPSKPYGSNPTGIVVTNNVFQRGNNGKCGAFGAATSFPAGGSGNVWSNNSWDDGKILNP</sequence>
<feature type="signal peptide" evidence="2">
    <location>
        <begin position="1"/>
        <end position="37"/>
    </location>
</feature>
<evidence type="ECO:0000256" key="2">
    <source>
        <dbReference type="SAM" id="SignalP"/>
    </source>
</evidence>
<feature type="compositionally biased region" description="Low complexity" evidence="1">
    <location>
        <begin position="208"/>
        <end position="226"/>
    </location>
</feature>
<feature type="domain" description="DUF4082" evidence="3">
    <location>
        <begin position="61"/>
        <end position="198"/>
    </location>
</feature>
<evidence type="ECO:0000313" key="5">
    <source>
        <dbReference type="Proteomes" id="UP000237752"/>
    </source>
</evidence>
<evidence type="ECO:0000313" key="4">
    <source>
        <dbReference type="EMBL" id="PRZ42493.1"/>
    </source>
</evidence>
<name>A0A2T1A1M4_9ACTN</name>
<dbReference type="Proteomes" id="UP000237752">
    <property type="component" value="Unassembled WGS sequence"/>
</dbReference>
<feature type="chain" id="PRO_5038662619" evidence="2">
    <location>
        <begin position="38"/>
        <end position="491"/>
    </location>
</feature>
<comment type="caution">
    <text evidence="4">The sequence shown here is derived from an EMBL/GenBank/DDBJ whole genome shotgun (WGS) entry which is preliminary data.</text>
</comment>
<dbReference type="SUPFAM" id="SSF51126">
    <property type="entry name" value="Pectin lyase-like"/>
    <property type="match status" value="1"/>
</dbReference>
<dbReference type="EMBL" id="PVUE01000005">
    <property type="protein sequence ID" value="PRZ42493.1"/>
    <property type="molecule type" value="Genomic_DNA"/>
</dbReference>
<accession>A0A2T1A1M4</accession>
<evidence type="ECO:0000256" key="1">
    <source>
        <dbReference type="SAM" id="MobiDB-lite"/>
    </source>
</evidence>